<accession>A0A381RHI1</accession>
<dbReference type="GO" id="GO:0016491">
    <property type="term" value="F:oxidoreductase activity"/>
    <property type="evidence" value="ECO:0007669"/>
    <property type="project" value="InterPro"/>
</dbReference>
<name>A0A381RHI1_9ZZZZ</name>
<evidence type="ECO:0000256" key="4">
    <source>
        <dbReference type="ARBA" id="ARBA00023157"/>
    </source>
</evidence>
<evidence type="ECO:0000259" key="6">
    <source>
        <dbReference type="Pfam" id="PF01323"/>
    </source>
</evidence>
<reference evidence="7" key="1">
    <citation type="submission" date="2018-05" db="EMBL/GenBank/DDBJ databases">
        <authorList>
            <person name="Lanie J.A."/>
            <person name="Ng W.-L."/>
            <person name="Kazmierczak K.M."/>
            <person name="Andrzejewski T.M."/>
            <person name="Davidsen T.M."/>
            <person name="Wayne K.J."/>
            <person name="Tettelin H."/>
            <person name="Glass J.I."/>
            <person name="Rusch D."/>
            <person name="Podicherti R."/>
            <person name="Tsui H.-C.T."/>
            <person name="Winkler M.E."/>
        </authorList>
    </citation>
    <scope>NUCLEOTIDE SEQUENCE</scope>
</reference>
<dbReference type="InterPro" id="IPR023205">
    <property type="entry name" value="DsbA/DsbL"/>
</dbReference>
<dbReference type="EMBL" id="UINC01001962">
    <property type="protein sequence ID" value="SUZ91272.1"/>
    <property type="molecule type" value="Genomic_DNA"/>
</dbReference>
<evidence type="ECO:0000256" key="5">
    <source>
        <dbReference type="ARBA" id="ARBA00023284"/>
    </source>
</evidence>
<keyword evidence="3" id="KW-0732">Signal</keyword>
<evidence type="ECO:0000256" key="1">
    <source>
        <dbReference type="ARBA" id="ARBA00005791"/>
    </source>
</evidence>
<evidence type="ECO:0000313" key="7">
    <source>
        <dbReference type="EMBL" id="SUZ91272.1"/>
    </source>
</evidence>
<dbReference type="Gene3D" id="3.40.30.10">
    <property type="entry name" value="Glutaredoxin"/>
    <property type="match status" value="1"/>
</dbReference>
<comment type="similarity">
    <text evidence="1">Belongs to the thioredoxin family. DsbA subfamily.</text>
</comment>
<feature type="domain" description="DSBA-like thioredoxin" evidence="6">
    <location>
        <begin position="102"/>
        <end position="203"/>
    </location>
</feature>
<gene>
    <name evidence="7" type="ORF">METZ01_LOCUS44126</name>
</gene>
<protein>
    <recommendedName>
        <fullName evidence="2">Thiol:disulfide interchange protein DsbA</fullName>
    </recommendedName>
</protein>
<organism evidence="7">
    <name type="scientific">marine metagenome</name>
    <dbReference type="NCBI Taxonomy" id="408172"/>
    <lineage>
        <taxon>unclassified sequences</taxon>
        <taxon>metagenomes</taxon>
        <taxon>ecological metagenomes</taxon>
    </lineage>
</organism>
<dbReference type="InterPro" id="IPR001853">
    <property type="entry name" value="DSBA-like_thioredoxin_dom"/>
</dbReference>
<dbReference type="InterPro" id="IPR036249">
    <property type="entry name" value="Thioredoxin-like_sf"/>
</dbReference>
<dbReference type="CDD" id="cd03019">
    <property type="entry name" value="DsbA_DsbA"/>
    <property type="match status" value="1"/>
</dbReference>
<evidence type="ECO:0000256" key="2">
    <source>
        <dbReference type="ARBA" id="ARBA00013831"/>
    </source>
</evidence>
<keyword evidence="5" id="KW-0676">Redox-active center</keyword>
<dbReference type="InterPro" id="IPR050824">
    <property type="entry name" value="Thiol_disulfide_DsbA"/>
</dbReference>
<dbReference type="PANTHER" id="PTHR35891:SF2">
    <property type="entry name" value="THIOL:DISULFIDE INTERCHANGE PROTEIN DSBA"/>
    <property type="match status" value="1"/>
</dbReference>
<sequence length="220" mass="25899">MNAFKTWVWVLCFMALSLMTTDMTNAQNQWQYQENKHYRVLPLADTLKIENEQVEVLEVFAYSCNHCFNFESHLDQYDKAKPSYVNFSRMPVIYNDAYKIHARIYYTAESLGKLESIHKEVFKAIHLDRKQLMNVNEIYPLFEKHGVSKSQFENRFRSFTIESKLSRAARLTKKYKIRSTPTLVINGKYIANGTAVKTFEDMLAVTKELAQKEYMMSQNP</sequence>
<keyword evidence="4" id="KW-1015">Disulfide bond</keyword>
<dbReference type="AlphaFoldDB" id="A0A381RHI1"/>
<proteinExistence type="inferred from homology"/>
<dbReference type="PANTHER" id="PTHR35891">
    <property type="entry name" value="THIOL:DISULFIDE INTERCHANGE PROTEIN DSBA"/>
    <property type="match status" value="1"/>
</dbReference>
<dbReference type="Pfam" id="PF01323">
    <property type="entry name" value="DSBA"/>
    <property type="match status" value="1"/>
</dbReference>
<evidence type="ECO:0000256" key="3">
    <source>
        <dbReference type="ARBA" id="ARBA00022729"/>
    </source>
</evidence>
<dbReference type="SUPFAM" id="SSF52833">
    <property type="entry name" value="Thioredoxin-like"/>
    <property type="match status" value="1"/>
</dbReference>
<dbReference type="PIRSF" id="PIRSF001488">
    <property type="entry name" value="Tdi_protein"/>
    <property type="match status" value="1"/>
</dbReference>